<name>A0A6F8YXA0_9ACTN</name>
<sequence>MPADPDELTALVLDRVNWSSALWTQFEYLCDVLVVDPATGRARHFQDLPEDHAVDRFGDQPHWYSVTLRWGRDEYPDVFNIARHPEPSRAQESAFIHPVIRRYKGRDLVAERHLLEDLLAQWRRPDRHVEPLRAFLAADLP</sequence>
<keyword evidence="2" id="KW-1185">Reference proteome</keyword>
<evidence type="ECO:0000313" key="2">
    <source>
        <dbReference type="Proteomes" id="UP000503011"/>
    </source>
</evidence>
<reference evidence="1 2" key="2">
    <citation type="submission" date="2020-03" db="EMBL/GenBank/DDBJ databases">
        <authorList>
            <person name="Ichikawa N."/>
            <person name="Kimura A."/>
            <person name="Kitahashi Y."/>
            <person name="Uohara A."/>
        </authorList>
    </citation>
    <scope>NUCLEOTIDE SEQUENCE [LARGE SCALE GENOMIC DNA]</scope>
    <source>
        <strain evidence="1 2">NBRC 105367</strain>
    </source>
</reference>
<dbReference type="RefSeq" id="WP_232075491.1">
    <property type="nucleotide sequence ID" value="NZ_AP022871.1"/>
</dbReference>
<protein>
    <submittedName>
        <fullName evidence="1">Uncharacterized protein</fullName>
    </submittedName>
</protein>
<dbReference type="Proteomes" id="UP000503011">
    <property type="component" value="Chromosome"/>
</dbReference>
<reference evidence="1 2" key="1">
    <citation type="submission" date="2020-03" db="EMBL/GenBank/DDBJ databases">
        <title>Whole genome shotgun sequence of Phytohabitans suffuscus NBRC 105367.</title>
        <authorList>
            <person name="Komaki H."/>
            <person name="Tamura T."/>
        </authorList>
    </citation>
    <scope>NUCLEOTIDE SEQUENCE [LARGE SCALE GENOMIC DNA]</scope>
    <source>
        <strain evidence="1 2">NBRC 105367</strain>
    </source>
</reference>
<gene>
    <name evidence="1" type="ORF">Psuf_077940</name>
</gene>
<dbReference type="EMBL" id="AP022871">
    <property type="protein sequence ID" value="BCB90481.1"/>
    <property type="molecule type" value="Genomic_DNA"/>
</dbReference>
<proteinExistence type="predicted"/>
<evidence type="ECO:0000313" key="1">
    <source>
        <dbReference type="EMBL" id="BCB90481.1"/>
    </source>
</evidence>
<organism evidence="1 2">
    <name type="scientific">Phytohabitans suffuscus</name>
    <dbReference type="NCBI Taxonomy" id="624315"/>
    <lineage>
        <taxon>Bacteria</taxon>
        <taxon>Bacillati</taxon>
        <taxon>Actinomycetota</taxon>
        <taxon>Actinomycetes</taxon>
        <taxon>Micromonosporales</taxon>
        <taxon>Micromonosporaceae</taxon>
    </lineage>
</organism>
<dbReference type="KEGG" id="psuu:Psuf_077940"/>
<dbReference type="AlphaFoldDB" id="A0A6F8YXA0"/>
<accession>A0A6F8YXA0</accession>